<accession>A0ABQ9NZE5</accession>
<keyword evidence="4" id="KW-0539">Nucleus</keyword>
<feature type="region of interest" description="Disordered" evidence="6">
    <location>
        <begin position="1"/>
        <end position="25"/>
    </location>
</feature>
<dbReference type="Gene3D" id="1.25.10.10">
    <property type="entry name" value="Leucine-rich Repeat Variant"/>
    <property type="match status" value="1"/>
</dbReference>
<dbReference type="Gene3D" id="6.10.140.670">
    <property type="match status" value="1"/>
</dbReference>
<dbReference type="InterPro" id="IPR016024">
    <property type="entry name" value="ARM-type_fold"/>
</dbReference>
<reference evidence="8" key="1">
    <citation type="submission" date="2022-10" db="EMBL/GenBank/DDBJ databases">
        <title>Culturing micro-colonial fungi from biological soil crusts in the Mojave desert and describing Neophaeococcomyces mojavensis, and introducing the new genera and species Taxawa tesnikishii.</title>
        <authorList>
            <person name="Kurbessoian T."/>
            <person name="Stajich J.E."/>
        </authorList>
    </citation>
    <scope>NUCLEOTIDE SEQUENCE</scope>
    <source>
        <strain evidence="8">TK_1</strain>
    </source>
</reference>
<evidence type="ECO:0000256" key="3">
    <source>
        <dbReference type="ARBA" id="ARBA00022776"/>
    </source>
</evidence>
<evidence type="ECO:0000259" key="7">
    <source>
        <dbReference type="PROSITE" id="PS51505"/>
    </source>
</evidence>
<feature type="compositionally biased region" description="Basic and acidic residues" evidence="6">
    <location>
        <begin position="1282"/>
        <end position="1292"/>
    </location>
</feature>
<feature type="domain" description="SCA7" evidence="7">
    <location>
        <begin position="1411"/>
        <end position="1477"/>
    </location>
</feature>
<dbReference type="InterPro" id="IPR013243">
    <property type="entry name" value="SCA7_dom"/>
</dbReference>
<evidence type="ECO:0000256" key="5">
    <source>
        <dbReference type="ARBA" id="ARBA00023306"/>
    </source>
</evidence>
<dbReference type="PANTHER" id="PTHR12663:SF0">
    <property type="entry name" value="PRECOCIOUS DISSOCIATION OF SISTERS 5, ISOFORM A"/>
    <property type="match status" value="1"/>
</dbReference>
<protein>
    <submittedName>
        <fullName evidence="8">Sister chromatid cohesion protein pds5</fullName>
    </submittedName>
</protein>
<evidence type="ECO:0000313" key="9">
    <source>
        <dbReference type="Proteomes" id="UP001172684"/>
    </source>
</evidence>
<dbReference type="EMBL" id="JAPDRL010000015">
    <property type="protein sequence ID" value="KAJ9667091.1"/>
    <property type="molecule type" value="Genomic_DNA"/>
</dbReference>
<keyword evidence="5" id="KW-0131">Cell cycle</keyword>
<feature type="compositionally biased region" description="Basic and acidic residues" evidence="6">
    <location>
        <begin position="615"/>
        <end position="631"/>
    </location>
</feature>
<dbReference type="PANTHER" id="PTHR12663">
    <property type="entry name" value="ANDROGEN INDUCED INHIBITOR OF PROLIFERATION AS3 / PDS5-RELATED"/>
    <property type="match status" value="1"/>
</dbReference>
<dbReference type="SUPFAM" id="SSF48371">
    <property type="entry name" value="ARM repeat"/>
    <property type="match status" value="1"/>
</dbReference>
<comment type="subcellular location">
    <subcellularLocation>
        <location evidence="1">Nucleus</location>
    </subcellularLocation>
</comment>
<feature type="compositionally biased region" description="Acidic residues" evidence="6">
    <location>
        <begin position="1491"/>
        <end position="1505"/>
    </location>
</feature>
<dbReference type="InterPro" id="IPR011989">
    <property type="entry name" value="ARM-like"/>
</dbReference>
<dbReference type="Pfam" id="PF20168">
    <property type="entry name" value="PDS5"/>
    <property type="match status" value="1"/>
</dbReference>
<keyword evidence="3" id="KW-0498">Mitosis</keyword>
<feature type="region of interest" description="Disordered" evidence="6">
    <location>
        <begin position="606"/>
        <end position="631"/>
    </location>
</feature>
<evidence type="ECO:0000256" key="1">
    <source>
        <dbReference type="ARBA" id="ARBA00004123"/>
    </source>
</evidence>
<feature type="compositionally biased region" description="Basic and acidic residues" evidence="6">
    <location>
        <begin position="315"/>
        <end position="328"/>
    </location>
</feature>
<dbReference type="PROSITE" id="PS51505">
    <property type="entry name" value="SCA7"/>
    <property type="match status" value="1"/>
</dbReference>
<dbReference type="CDD" id="cd19953">
    <property type="entry name" value="PDS5"/>
    <property type="match status" value="1"/>
</dbReference>
<organism evidence="8 9">
    <name type="scientific">Coniosporium apollinis</name>
    <dbReference type="NCBI Taxonomy" id="61459"/>
    <lineage>
        <taxon>Eukaryota</taxon>
        <taxon>Fungi</taxon>
        <taxon>Dikarya</taxon>
        <taxon>Ascomycota</taxon>
        <taxon>Pezizomycotina</taxon>
        <taxon>Dothideomycetes</taxon>
        <taxon>Dothideomycetes incertae sedis</taxon>
        <taxon>Coniosporium</taxon>
    </lineage>
</organism>
<keyword evidence="9" id="KW-1185">Reference proteome</keyword>
<evidence type="ECO:0000256" key="4">
    <source>
        <dbReference type="ARBA" id="ARBA00023242"/>
    </source>
</evidence>
<feature type="region of interest" description="Disordered" evidence="6">
    <location>
        <begin position="1282"/>
        <end position="1505"/>
    </location>
</feature>
<feature type="region of interest" description="Disordered" evidence="6">
    <location>
        <begin position="294"/>
        <end position="328"/>
    </location>
</feature>
<name>A0ABQ9NZE5_9PEZI</name>
<gene>
    <name evidence="8" type="primary">PDS5</name>
    <name evidence="8" type="ORF">H2201_002926</name>
</gene>
<evidence type="ECO:0000313" key="8">
    <source>
        <dbReference type="EMBL" id="KAJ9667091.1"/>
    </source>
</evidence>
<evidence type="ECO:0000256" key="6">
    <source>
        <dbReference type="SAM" id="MobiDB-lite"/>
    </source>
</evidence>
<dbReference type="Pfam" id="PF08313">
    <property type="entry name" value="SCA7"/>
    <property type="match status" value="1"/>
</dbReference>
<feature type="compositionally biased region" description="Acidic residues" evidence="6">
    <location>
        <begin position="1358"/>
        <end position="1391"/>
    </location>
</feature>
<dbReference type="Proteomes" id="UP001172684">
    <property type="component" value="Unassembled WGS sequence"/>
</dbReference>
<keyword evidence="2" id="KW-0132">Cell division</keyword>
<comment type="caution">
    <text evidence="8">The sequence shown here is derived from an EMBL/GenBank/DDBJ whole genome shotgun (WGS) entry which is preliminary data.</text>
</comment>
<evidence type="ECO:0000256" key="2">
    <source>
        <dbReference type="ARBA" id="ARBA00022618"/>
    </source>
</evidence>
<proteinExistence type="predicted"/>
<sequence>MPGTRTRGTAAVEVEDAPKPTSTLHFNEPLTWRAGKPIPVGELLKRLKALQEELCEMDQEEADREALMPVAKELASHNLIAHKDRGVRAWTACNIVDMFRLCAPDAPYTAAQLKDIFTLFVTTIFPALADPSNPYNNQHIYVLKSLAEVKSIVLLTDIPSSSNLILHLFTACFDVLSTPSKAENGEELSKNVEHHMTAVLATLVDESQGLPAEVVDVILAQFLRADPRAMSGGGTKNNKGGQIDDRQSTLLLKEAPPAYNMAKNICNACPEKMARYISQYFSSVIIDASSIATNKPGRHRASKRGSSPAGESDDEGPHGPSEEDLHETKKAHRLLRELWRSAPSVLSDIVPQLETELGADDVQLRLLATETLGDMVSGIGAAGPPPPSVLNPAAYPSQSLAHPSDNLRVYNFLTTPTSPHSFPSRYRQAYQSFLSHRNDRSAIVRSAWATSAGRILMTSAGGVGLDPEDERRLIRDMADMLVDVDERVRLAAIQAIGRFDFNDIVRKLGSMGGVSEPGSILHNLAERVKDKKPNVRTEAMDLLGKIWGVAAGAIAEGDDRISQTLGAIPSRILDTYYVNSPEVNAHVDRVLYESLFPLAYPPIKAKPQTNGASQRVKDSQQNGDHEPESDADRIRVERALVLIRGLEPKAKTILYARAGQQQASLAKYMDMFLKKCEDYNGGIMEEGEKEIKQHLTRLIDFYSKTLPNPAQASDDLWKFAKMHDRRSYQLIRFAMAPDSNYKKVHRAIKEIIKRIEDSSSASGTMVETLTPLLYRTSILLYNRSHVPAIIDYTRTDEKGFAETAHEVLTQISTHNPEVFKAHVQDLCKALEDEAPTADKPNAPGAVADLKACAGFARRFPDNVPKDRKFMQSLVSYAKYGTPKAAKYGVSIILSGADKKEMLAKDLLKYAIKGFEFGKGNYLARLATLSQLMLHAPPEVIEEEIDAVIDIAINHVLLKARIVDPESEDGAAPPDWTDEPDENTVAKTWALKILVNRLRSLKDQEPVKEVADPVYKLLNALVAKRGELSKKNDSLPAQKSWLCLLAAQLLLKLSRQARFDSLLSPKDFNQLATVAQLPQQRVRDGFIKKLMKYLGQGQLPKRFYTIVFLLAHEPSQDIKDRAVTWLRARASAFAKQKDTAMEALFARFLSLRAHHPDFTKDVKNLKDEVTYILFYLKCVANQDNLPLIFHVAQRVKSVQDGINPDMSENLYLLSDLSQEVIRRFQEQHGWTMQAWPGKIRMPAGLFAALPSHEVAQEIAQKNYVPEEAMELLDDWVKEGLRTKKRKSEANGDHRAKKRKASTSNGTSRPKAVPKSKTSKASKGLKTPVSKKTRKFDDTAPSSEIRRSARGPARKNYAESSDEDEDADVEMQDQGSEEEESRGGADDSEESQSEPEPQKRVKSSKKAEPKAKSVKSKASVDVETQCAVPLPNGARCTRDLTCPRHSLSAKRAVPGRSAPFDQLLAQSQKKAGKSNGVAKPNGKGKEKEVYDISSDEELSEPPDSDEE</sequence>
<dbReference type="InterPro" id="IPR039776">
    <property type="entry name" value="Pds5"/>
</dbReference>